<dbReference type="PANTHER" id="PTHR35394">
    <property type="entry name" value="DUF3176 DOMAIN-CONTAINING PROTEIN"/>
    <property type="match status" value="1"/>
</dbReference>
<dbReference type="Proteomes" id="UP000654918">
    <property type="component" value="Unassembled WGS sequence"/>
</dbReference>
<feature type="region of interest" description="Disordered" evidence="1">
    <location>
        <begin position="1"/>
        <end position="130"/>
    </location>
</feature>
<dbReference type="EMBL" id="WIGO01000354">
    <property type="protein sequence ID" value="KAF6815524.1"/>
    <property type="molecule type" value="Genomic_DNA"/>
</dbReference>
<protein>
    <submittedName>
        <fullName evidence="2">Uncharacterized protein</fullName>
    </submittedName>
</protein>
<dbReference type="InterPro" id="IPR021514">
    <property type="entry name" value="DUF3176"/>
</dbReference>
<evidence type="ECO:0000256" key="1">
    <source>
        <dbReference type="SAM" id="MobiDB-lite"/>
    </source>
</evidence>
<evidence type="ECO:0000313" key="2">
    <source>
        <dbReference type="EMBL" id="KAF6815524.1"/>
    </source>
</evidence>
<dbReference type="AlphaFoldDB" id="A0A8H6N075"/>
<accession>A0A8H6N075</accession>
<dbReference type="PANTHER" id="PTHR35394:SF5">
    <property type="entry name" value="DUF3176 DOMAIN-CONTAINING PROTEIN"/>
    <property type="match status" value="1"/>
</dbReference>
<reference evidence="2" key="1">
    <citation type="journal article" date="2020" name="Phytopathology">
        <title>Genome Sequence Resources of Colletotrichum truncatum, C. plurivorum, C. musicola, and C. sojae: Four Species Pathogenic to Soybean (Glycine max).</title>
        <authorList>
            <person name="Rogerio F."/>
            <person name="Boufleur T.R."/>
            <person name="Ciampi-Guillardi M."/>
            <person name="Sukno S.A."/>
            <person name="Thon M.R."/>
            <person name="Massola Junior N.S."/>
            <person name="Baroncelli R."/>
        </authorList>
    </citation>
    <scope>NUCLEOTIDE SEQUENCE</scope>
    <source>
        <strain evidence="2">LFN00145</strain>
    </source>
</reference>
<feature type="compositionally biased region" description="Basic and acidic residues" evidence="1">
    <location>
        <begin position="63"/>
        <end position="77"/>
    </location>
</feature>
<keyword evidence="3" id="KW-1185">Reference proteome</keyword>
<gene>
    <name evidence="2" type="ORF">CPLU01_14107</name>
</gene>
<sequence length="654" mass="72170">MENSNALPTGAVPNDLPFPQLGSTNDFQSRPPLAQSDPVRSNIDGAAVPLSPSAAQALSSARSSDERHREEGNRRPESLQSPSLNTAGAIQDDSQGVNTASAPEAPQDGVDTVAGCSPEPANENNAGNERQPAVQPLWKVWSLEVACLFLSAVLFISKSLSYLSSGHDSHMNFTYAAVFIVLLQFDEKPLSDWPLKINLNSFLSLFTTLTKAAILVSVSVAISHIQWTWFHVESGSRSLYDLHVIDQASRGAWGSLVLLWRFRFRHFVTCGAFLVAVSTITSPITQLAINYPVRNITVQGPEAAYTQAIRDLDSPRDNTVAVARRAVYMATYLDSSQFKFPIPYASAALGGVTCLTGNCTFGRYQSLGICMKMANISSHLRVEEFENIDSAPNVSRIREPIPGQKLWIASLSDSVYLAHQSAMSMFTDVLEGNATYAFGDDPSQQTKIISFFVIYTAPTMKNNTEQRRLHILRDVRDFHHEAIEVLFHLCVQTYETNITLGVESTEVIESPAEIGPSRPDGRPFVELTCSSFYTLVWRREPQIPRWNDTISLRIPSISSSGSVREGQDGNIFTANHRSMEDIAFMARTAMLGSATISNHTDAKAYNLMRASPNEFIQVLTGSVLYSFTSLYNPEIRQVRLYNLYRNIATTLSAT</sequence>
<feature type="compositionally biased region" description="Polar residues" evidence="1">
    <location>
        <begin position="78"/>
        <end position="101"/>
    </location>
</feature>
<evidence type="ECO:0000313" key="3">
    <source>
        <dbReference type="Proteomes" id="UP000654918"/>
    </source>
</evidence>
<dbReference type="Pfam" id="PF11374">
    <property type="entry name" value="DUF3176"/>
    <property type="match status" value="1"/>
</dbReference>
<comment type="caution">
    <text evidence="2">The sequence shown here is derived from an EMBL/GenBank/DDBJ whole genome shotgun (WGS) entry which is preliminary data.</text>
</comment>
<feature type="compositionally biased region" description="Low complexity" evidence="1">
    <location>
        <begin position="46"/>
        <end position="62"/>
    </location>
</feature>
<proteinExistence type="predicted"/>
<name>A0A8H6N075_9PEZI</name>
<organism evidence="2 3">
    <name type="scientific">Colletotrichum plurivorum</name>
    <dbReference type="NCBI Taxonomy" id="2175906"/>
    <lineage>
        <taxon>Eukaryota</taxon>
        <taxon>Fungi</taxon>
        <taxon>Dikarya</taxon>
        <taxon>Ascomycota</taxon>
        <taxon>Pezizomycotina</taxon>
        <taxon>Sordariomycetes</taxon>
        <taxon>Hypocreomycetidae</taxon>
        <taxon>Glomerellales</taxon>
        <taxon>Glomerellaceae</taxon>
        <taxon>Colletotrichum</taxon>
        <taxon>Colletotrichum orchidearum species complex</taxon>
    </lineage>
</organism>
<feature type="compositionally biased region" description="Low complexity" evidence="1">
    <location>
        <begin position="118"/>
        <end position="129"/>
    </location>
</feature>